<proteinExistence type="predicted"/>
<dbReference type="GO" id="GO:0006310">
    <property type="term" value="P:DNA recombination"/>
    <property type="evidence" value="ECO:0007669"/>
    <property type="project" value="UniProtKB-KW"/>
</dbReference>
<dbReference type="Proteomes" id="UP000468531">
    <property type="component" value="Unassembled WGS sequence"/>
</dbReference>
<sequence>MCSHPRVRKEWPYIGAAATASRACEPWLEPQLAQYRERWTLGTVARLAVELLLNIAARRYDAHEIGELHVKAGNKLVWRPHKTLRSTGKLLSIKIRPELQAAIDAIPQGTRAEGVVTFLVNDYGRPFASAAAFGNKFADWCRAAGLKAVKCDDGKVRSYRAHGLGKAALLALAHAGATGVELMAVSGHSSLAQVQEYLDAVDQERAAEAAMTKLANSAGTGSG</sequence>
<keyword evidence="3" id="KW-1185">Reference proteome</keyword>
<evidence type="ECO:0000313" key="2">
    <source>
        <dbReference type="EMBL" id="NEU97547.1"/>
    </source>
</evidence>
<organism evidence="2 3">
    <name type="scientific">Bradyrhizobium uaiense</name>
    <dbReference type="NCBI Taxonomy" id="2594946"/>
    <lineage>
        <taxon>Bacteria</taxon>
        <taxon>Pseudomonadati</taxon>
        <taxon>Pseudomonadota</taxon>
        <taxon>Alphaproteobacteria</taxon>
        <taxon>Hyphomicrobiales</taxon>
        <taxon>Nitrobacteraceae</taxon>
        <taxon>Bradyrhizobium</taxon>
    </lineage>
</organism>
<name>A0A6P1BGF5_9BRAD</name>
<protein>
    <submittedName>
        <fullName evidence="2">Tyrosine-type recombinase/integrase</fullName>
    </submittedName>
</protein>
<dbReference type="SUPFAM" id="SSF56349">
    <property type="entry name" value="DNA breaking-rejoining enzymes"/>
    <property type="match status" value="1"/>
</dbReference>
<dbReference type="GO" id="GO:0015074">
    <property type="term" value="P:DNA integration"/>
    <property type="evidence" value="ECO:0007669"/>
    <property type="project" value="InterPro"/>
</dbReference>
<comment type="caution">
    <text evidence="2">The sequence shown here is derived from an EMBL/GenBank/DDBJ whole genome shotgun (WGS) entry which is preliminary data.</text>
</comment>
<keyword evidence="1" id="KW-0233">DNA recombination</keyword>
<dbReference type="InterPro" id="IPR011010">
    <property type="entry name" value="DNA_brk_join_enz"/>
</dbReference>
<dbReference type="GO" id="GO:0003677">
    <property type="term" value="F:DNA binding"/>
    <property type="evidence" value="ECO:0007669"/>
    <property type="project" value="InterPro"/>
</dbReference>
<evidence type="ECO:0000256" key="1">
    <source>
        <dbReference type="ARBA" id="ARBA00023172"/>
    </source>
</evidence>
<dbReference type="AlphaFoldDB" id="A0A6P1BGF5"/>
<dbReference type="InterPro" id="IPR013762">
    <property type="entry name" value="Integrase-like_cat_sf"/>
</dbReference>
<dbReference type="Gene3D" id="1.10.443.10">
    <property type="entry name" value="Intergrase catalytic core"/>
    <property type="match status" value="1"/>
</dbReference>
<dbReference type="EMBL" id="VKHP01000062">
    <property type="protein sequence ID" value="NEU97547.1"/>
    <property type="molecule type" value="Genomic_DNA"/>
</dbReference>
<evidence type="ECO:0000313" key="3">
    <source>
        <dbReference type="Proteomes" id="UP000468531"/>
    </source>
</evidence>
<gene>
    <name evidence="2" type="ORF">FNJ47_17335</name>
</gene>
<reference evidence="2 3" key="1">
    <citation type="journal article" date="2020" name="Arch. Microbiol.">
        <title>Bradyrhizobium uaiense sp. nov., a new highly efficient cowpea symbiont.</title>
        <authorList>
            <person name="Cabral Michel D."/>
            <person name="Azarias Guimaraes A."/>
            <person name="Martins da Costa E."/>
            <person name="Soares de Carvalho T."/>
            <person name="Balsanelli E."/>
            <person name="Willems A."/>
            <person name="Maltempi de Souza E."/>
            <person name="de Souza Moreira F.M."/>
        </authorList>
    </citation>
    <scope>NUCLEOTIDE SEQUENCE [LARGE SCALE GENOMIC DNA]</scope>
    <source>
        <strain evidence="2 3">UFLA 03-164</strain>
    </source>
</reference>
<accession>A0A6P1BGF5</accession>